<evidence type="ECO:0000313" key="3">
    <source>
        <dbReference type="Proteomes" id="UP001155057"/>
    </source>
</evidence>
<reference evidence="2" key="1">
    <citation type="submission" date="2022-08" db="EMBL/GenBank/DDBJ databases">
        <title>Genomic Encyclopedia of Type Strains, Phase V (KMG-V): Genome sequencing to study the core and pangenomes of soil and plant-associated prokaryotes.</title>
        <authorList>
            <person name="Whitman W."/>
        </authorList>
    </citation>
    <scope>NUCLEOTIDE SEQUENCE</scope>
    <source>
        <strain evidence="2">SP3049</strain>
    </source>
</reference>
<keyword evidence="1" id="KW-0472">Membrane</keyword>
<protein>
    <submittedName>
        <fullName evidence="2">Membrane protein</fullName>
    </submittedName>
</protein>
<dbReference type="Proteomes" id="UP001155057">
    <property type="component" value="Unassembled WGS sequence"/>
</dbReference>
<dbReference type="RefSeq" id="WP_259123486.1">
    <property type="nucleotide sequence ID" value="NZ_JANTZO010000005.1"/>
</dbReference>
<organism evidence="2 3">
    <name type="scientific">Salinibacter ruber</name>
    <dbReference type="NCBI Taxonomy" id="146919"/>
    <lineage>
        <taxon>Bacteria</taxon>
        <taxon>Pseudomonadati</taxon>
        <taxon>Rhodothermota</taxon>
        <taxon>Rhodothermia</taxon>
        <taxon>Rhodothermales</taxon>
        <taxon>Salinibacteraceae</taxon>
        <taxon>Salinibacter</taxon>
    </lineage>
</organism>
<evidence type="ECO:0000313" key="2">
    <source>
        <dbReference type="EMBL" id="MCS3709656.1"/>
    </source>
</evidence>
<comment type="caution">
    <text evidence="2">The sequence shown here is derived from an EMBL/GenBank/DDBJ whole genome shotgun (WGS) entry which is preliminary data.</text>
</comment>
<dbReference type="AlphaFoldDB" id="A0A9X2QUX0"/>
<dbReference type="Pfam" id="PF09858">
    <property type="entry name" value="DUF2085"/>
    <property type="match status" value="1"/>
</dbReference>
<feature type="transmembrane region" description="Helical" evidence="1">
    <location>
        <begin position="127"/>
        <end position="145"/>
    </location>
</feature>
<feature type="transmembrane region" description="Helical" evidence="1">
    <location>
        <begin position="71"/>
        <end position="89"/>
    </location>
</feature>
<name>A0A9X2QUX0_9BACT</name>
<sequence>MTGPLEKKVFWKEWSTALGVAFLPLLLASIPPFLGPSWRALIMRVFEPFCHQMPSRSPHLWGVQLAVGHRVYGLLMGLPLGAVAFAALVRHDPALRWWAPQIFAVSALPMVVGWALGWFGLWPNTPLSRMLTGGLFGVAAGYWLTRAILQALR</sequence>
<feature type="transmembrane region" description="Helical" evidence="1">
    <location>
        <begin position="101"/>
        <end position="121"/>
    </location>
</feature>
<accession>A0A9X2QUX0</accession>
<gene>
    <name evidence="2" type="ORF">GGP61_001260</name>
</gene>
<dbReference type="InterPro" id="IPR019206">
    <property type="entry name" value="DUF2085_TM"/>
</dbReference>
<proteinExistence type="predicted"/>
<keyword evidence="1" id="KW-0812">Transmembrane</keyword>
<dbReference type="EMBL" id="JANUAE010000004">
    <property type="protein sequence ID" value="MCS3709656.1"/>
    <property type="molecule type" value="Genomic_DNA"/>
</dbReference>
<feature type="transmembrane region" description="Helical" evidence="1">
    <location>
        <begin position="14"/>
        <end position="34"/>
    </location>
</feature>
<keyword evidence="1" id="KW-1133">Transmembrane helix</keyword>
<evidence type="ECO:0000256" key="1">
    <source>
        <dbReference type="SAM" id="Phobius"/>
    </source>
</evidence>